<comment type="caution">
    <text evidence="6">The sequence shown here is derived from an EMBL/GenBank/DDBJ whole genome shotgun (WGS) entry which is preliminary data.</text>
</comment>
<dbReference type="EMBL" id="WNKV01000008">
    <property type="protein sequence ID" value="MTW16960.1"/>
    <property type="molecule type" value="Genomic_DNA"/>
</dbReference>
<sequence length="223" mass="24292">MTSPPAASPANEPPSLVDVLEEEIVLGYLLPRERLVEEEVAVRFGVKRHVARDAILRLERMGLVDRTPNKGAVVRMLTAREVEQIYAVREVLETLAAAQIPLPAAPALVERLAAVQARYATAVDAGDPRAAFRANIAFHDVLFGSCGNPHLAEAIRLFVQKVHGVRSNTAADPAHLARSRAEHEAMITALRDGDRARLVQLCRDHLVPSLTAYVAGLKRRGLA</sequence>
<keyword evidence="2" id="KW-0238">DNA-binding</keyword>
<organism evidence="6 7">
    <name type="scientific">Rhodoplanes serenus</name>
    <dbReference type="NCBI Taxonomy" id="200615"/>
    <lineage>
        <taxon>Bacteria</taxon>
        <taxon>Pseudomonadati</taxon>
        <taxon>Pseudomonadota</taxon>
        <taxon>Alphaproteobacteria</taxon>
        <taxon>Hyphomicrobiales</taxon>
        <taxon>Nitrobacteraceae</taxon>
        <taxon>Rhodoplanes</taxon>
    </lineage>
</organism>
<evidence type="ECO:0000259" key="4">
    <source>
        <dbReference type="PROSITE" id="PS50949"/>
    </source>
</evidence>
<feature type="domain" description="HTH gntR-type" evidence="4">
    <location>
        <begin position="10"/>
        <end position="77"/>
    </location>
</feature>
<accession>A0A3S4BWK7</accession>
<reference evidence="6" key="2">
    <citation type="submission" date="2018-10" db="EMBL/GenBank/DDBJ databases">
        <authorList>
            <person name="Peiro R."/>
            <person name="Begona"/>
            <person name="Cbmso G."/>
            <person name="Lopez M."/>
            <person name="Gonzalez S."/>
            <person name="Sacristan E."/>
            <person name="Castillo E."/>
        </authorList>
    </citation>
    <scope>NUCLEOTIDE SEQUENCE</scope>
    <source>
        <strain evidence="6">Rhod_genome</strain>
    </source>
</reference>
<dbReference type="GO" id="GO:0003700">
    <property type="term" value="F:DNA-binding transcription factor activity"/>
    <property type="evidence" value="ECO:0007669"/>
    <property type="project" value="InterPro"/>
</dbReference>
<dbReference type="PANTHER" id="PTHR43537:SF49">
    <property type="entry name" value="TRANSCRIPTIONAL REGULATORY PROTEIN"/>
    <property type="match status" value="1"/>
</dbReference>
<dbReference type="Proteomes" id="UP000289200">
    <property type="component" value="Unassembled WGS sequence"/>
</dbReference>
<evidence type="ECO:0000313" key="6">
    <source>
        <dbReference type="EMBL" id="VCU09207.1"/>
    </source>
</evidence>
<dbReference type="InterPro" id="IPR000524">
    <property type="entry name" value="Tscrpt_reg_HTH_GntR"/>
</dbReference>
<dbReference type="SUPFAM" id="SSF46785">
    <property type="entry name" value="Winged helix' DNA-binding domain"/>
    <property type="match status" value="1"/>
</dbReference>
<dbReference type="AlphaFoldDB" id="A0A3S4BWK7"/>
<dbReference type="InterPro" id="IPR008920">
    <property type="entry name" value="TF_FadR/GntR_C"/>
</dbReference>
<protein>
    <submittedName>
        <fullName evidence="5">FCD domain-containing protein</fullName>
    </submittedName>
    <submittedName>
        <fullName evidence="6">HTH-type transcriptional repressor RspR</fullName>
    </submittedName>
</protein>
<keyword evidence="3" id="KW-0804">Transcription</keyword>
<evidence type="ECO:0000313" key="5">
    <source>
        <dbReference type="EMBL" id="MTW16960.1"/>
    </source>
</evidence>
<keyword evidence="7" id="KW-1185">Reference proteome</keyword>
<proteinExistence type="predicted"/>
<dbReference type="InterPro" id="IPR036390">
    <property type="entry name" value="WH_DNA-bd_sf"/>
</dbReference>
<dbReference type="Pfam" id="PF00392">
    <property type="entry name" value="GntR"/>
    <property type="match status" value="1"/>
</dbReference>
<dbReference type="SMART" id="SM00345">
    <property type="entry name" value="HTH_GNTR"/>
    <property type="match status" value="1"/>
</dbReference>
<dbReference type="EMBL" id="UWOC01000142">
    <property type="protein sequence ID" value="VCU09207.1"/>
    <property type="molecule type" value="Genomic_DNA"/>
</dbReference>
<dbReference type="SUPFAM" id="SSF48008">
    <property type="entry name" value="GntR ligand-binding domain-like"/>
    <property type="match status" value="1"/>
</dbReference>
<dbReference type="GO" id="GO:0003677">
    <property type="term" value="F:DNA binding"/>
    <property type="evidence" value="ECO:0007669"/>
    <property type="project" value="UniProtKB-KW"/>
</dbReference>
<dbReference type="InterPro" id="IPR011711">
    <property type="entry name" value="GntR_C"/>
</dbReference>
<gene>
    <name evidence="6" type="primary">rspR_7</name>
    <name evidence="5" type="ORF">GJ689_12170</name>
    <name evidence="6" type="ORF">RHODGE_RHODGE_02380</name>
</gene>
<name>A0A3S4BWK7_9BRAD</name>
<evidence type="ECO:0000313" key="8">
    <source>
        <dbReference type="Proteomes" id="UP000438991"/>
    </source>
</evidence>
<dbReference type="Gene3D" id="1.10.10.10">
    <property type="entry name" value="Winged helix-like DNA-binding domain superfamily/Winged helix DNA-binding domain"/>
    <property type="match status" value="1"/>
</dbReference>
<reference evidence="7" key="1">
    <citation type="submission" date="2018-10" db="EMBL/GenBank/DDBJ databases">
        <authorList>
            <person name="Peiro R."/>
            <person name="Begona"/>
            <person name="Cbmso G."/>
            <person name="Lopez M."/>
            <person name="Gonzalez S."/>
            <person name="Sacristan E."/>
            <person name="Castillo E."/>
        </authorList>
    </citation>
    <scope>NUCLEOTIDE SEQUENCE [LARGE SCALE GENOMIC DNA]</scope>
</reference>
<dbReference type="SMART" id="SM00895">
    <property type="entry name" value="FCD"/>
    <property type="match status" value="1"/>
</dbReference>
<dbReference type="InterPro" id="IPR036388">
    <property type="entry name" value="WH-like_DNA-bd_sf"/>
</dbReference>
<dbReference type="Gene3D" id="1.20.120.530">
    <property type="entry name" value="GntR ligand-binding domain-like"/>
    <property type="match status" value="1"/>
</dbReference>
<dbReference type="Pfam" id="PF07729">
    <property type="entry name" value="FCD"/>
    <property type="match status" value="1"/>
</dbReference>
<dbReference type="RefSeq" id="WP_129609148.1">
    <property type="nucleotide sequence ID" value="NZ_UWOC01000142.1"/>
</dbReference>
<dbReference type="Proteomes" id="UP000438991">
    <property type="component" value="Unassembled WGS sequence"/>
</dbReference>
<dbReference type="PANTHER" id="PTHR43537">
    <property type="entry name" value="TRANSCRIPTIONAL REGULATOR, GNTR FAMILY"/>
    <property type="match status" value="1"/>
</dbReference>
<keyword evidence="1" id="KW-0805">Transcription regulation</keyword>
<evidence type="ECO:0000313" key="7">
    <source>
        <dbReference type="Proteomes" id="UP000289200"/>
    </source>
</evidence>
<dbReference type="PROSITE" id="PS50949">
    <property type="entry name" value="HTH_GNTR"/>
    <property type="match status" value="1"/>
</dbReference>
<evidence type="ECO:0000256" key="1">
    <source>
        <dbReference type="ARBA" id="ARBA00023015"/>
    </source>
</evidence>
<evidence type="ECO:0000256" key="3">
    <source>
        <dbReference type="ARBA" id="ARBA00023163"/>
    </source>
</evidence>
<evidence type="ECO:0000256" key="2">
    <source>
        <dbReference type="ARBA" id="ARBA00023125"/>
    </source>
</evidence>
<reference evidence="5 8" key="3">
    <citation type="submission" date="2019-11" db="EMBL/GenBank/DDBJ databases">
        <title>Whole-genome sequence of Rhodoplanes serenus DSM 18633, type strain.</title>
        <authorList>
            <person name="Kyndt J.A."/>
            <person name="Meyer T.E."/>
        </authorList>
    </citation>
    <scope>NUCLEOTIDE SEQUENCE [LARGE SCALE GENOMIC DNA]</scope>
    <source>
        <strain evidence="5 8">DSM 18633</strain>
    </source>
</reference>
<dbReference type="OrthoDB" id="9816161at2"/>